<organism evidence="2">
    <name type="scientific">marine sediment metagenome</name>
    <dbReference type="NCBI Taxonomy" id="412755"/>
    <lineage>
        <taxon>unclassified sequences</taxon>
        <taxon>metagenomes</taxon>
        <taxon>ecological metagenomes</taxon>
    </lineage>
</organism>
<dbReference type="AlphaFoldDB" id="A0A0F9K3C2"/>
<keyword evidence="1" id="KW-0812">Transmembrane</keyword>
<feature type="transmembrane region" description="Helical" evidence="1">
    <location>
        <begin position="7"/>
        <end position="33"/>
    </location>
</feature>
<proteinExistence type="predicted"/>
<name>A0A0F9K3C2_9ZZZZ</name>
<feature type="transmembrane region" description="Helical" evidence="1">
    <location>
        <begin position="79"/>
        <end position="100"/>
    </location>
</feature>
<evidence type="ECO:0000313" key="2">
    <source>
        <dbReference type="EMBL" id="KKM76574.1"/>
    </source>
</evidence>
<gene>
    <name evidence="2" type="ORF">LCGC14_1378740</name>
</gene>
<evidence type="ECO:0000256" key="1">
    <source>
        <dbReference type="SAM" id="Phobius"/>
    </source>
</evidence>
<feature type="transmembrane region" description="Helical" evidence="1">
    <location>
        <begin position="106"/>
        <end position="130"/>
    </location>
</feature>
<feature type="transmembrane region" description="Helical" evidence="1">
    <location>
        <begin position="53"/>
        <end position="72"/>
    </location>
</feature>
<dbReference type="EMBL" id="LAZR01008787">
    <property type="protein sequence ID" value="KKM76574.1"/>
    <property type="molecule type" value="Genomic_DNA"/>
</dbReference>
<reference evidence="2" key="1">
    <citation type="journal article" date="2015" name="Nature">
        <title>Complex archaea that bridge the gap between prokaryotes and eukaryotes.</title>
        <authorList>
            <person name="Spang A."/>
            <person name="Saw J.H."/>
            <person name="Jorgensen S.L."/>
            <person name="Zaremba-Niedzwiedzka K."/>
            <person name="Martijn J."/>
            <person name="Lind A.E."/>
            <person name="van Eijk R."/>
            <person name="Schleper C."/>
            <person name="Guy L."/>
            <person name="Ettema T.J."/>
        </authorList>
    </citation>
    <scope>NUCLEOTIDE SEQUENCE</scope>
</reference>
<keyword evidence="1" id="KW-0472">Membrane</keyword>
<keyword evidence="1" id="KW-1133">Transmembrane helix</keyword>
<protein>
    <submittedName>
        <fullName evidence="2">Uncharacterized protein</fullName>
    </submittedName>
</protein>
<comment type="caution">
    <text evidence="2">The sequence shown here is derived from an EMBL/GenBank/DDBJ whole genome shotgun (WGS) entry which is preliminary data.</text>
</comment>
<sequence>MDKLKYWLRWIAILPISILAGTLVTIPLHFILYKTLSGGKNPFISPYPELPERILSPFFIAFTVVWVASFIAPRYKFKVSMIVAIIWVFASGGVLAMGFFEVHTDSISYSLIGGGIPVFMGVIGSFVGAFQVKKKQEGSDIYEYDWE</sequence>
<accession>A0A0F9K3C2</accession>